<feature type="region of interest" description="Disordered" evidence="5">
    <location>
        <begin position="378"/>
        <end position="406"/>
    </location>
</feature>
<evidence type="ECO:0000313" key="7">
    <source>
        <dbReference type="EMBL" id="VUZ56321.1"/>
    </source>
</evidence>
<dbReference type="GO" id="GO:0003676">
    <property type="term" value="F:nucleic acid binding"/>
    <property type="evidence" value="ECO:0007669"/>
    <property type="project" value="InterPro"/>
</dbReference>
<keyword evidence="4" id="KW-0378">Hydrolase</keyword>
<protein>
    <recommendedName>
        <fullName evidence="6">Integrase catalytic domain-containing protein</fullName>
    </recommendedName>
</protein>
<dbReference type="GO" id="GO:0016779">
    <property type="term" value="F:nucleotidyltransferase activity"/>
    <property type="evidence" value="ECO:0007669"/>
    <property type="project" value="UniProtKB-KW"/>
</dbReference>
<feature type="compositionally biased region" description="Basic residues" evidence="5">
    <location>
        <begin position="396"/>
        <end position="406"/>
    </location>
</feature>
<dbReference type="SUPFAM" id="SSF50630">
    <property type="entry name" value="Acid proteases"/>
    <property type="match status" value="1"/>
</dbReference>
<keyword evidence="8" id="KW-1185">Reference proteome</keyword>
<dbReference type="GO" id="GO:0015074">
    <property type="term" value="P:DNA integration"/>
    <property type="evidence" value="ECO:0007669"/>
    <property type="project" value="InterPro"/>
</dbReference>
<dbReference type="GO" id="GO:0004519">
    <property type="term" value="F:endonuclease activity"/>
    <property type="evidence" value="ECO:0007669"/>
    <property type="project" value="UniProtKB-KW"/>
</dbReference>
<evidence type="ECO:0000256" key="2">
    <source>
        <dbReference type="ARBA" id="ARBA00022695"/>
    </source>
</evidence>
<dbReference type="PANTHER" id="PTHR37984">
    <property type="entry name" value="PROTEIN CBG26694"/>
    <property type="match status" value="1"/>
</dbReference>
<reference evidence="7 8" key="1">
    <citation type="submission" date="2019-07" db="EMBL/GenBank/DDBJ databases">
        <authorList>
            <person name="Jastrzebski P J."/>
            <person name="Paukszto L."/>
            <person name="Jastrzebski P J."/>
        </authorList>
    </citation>
    <scope>NUCLEOTIDE SEQUENCE [LARGE SCALE GENOMIC DNA]</scope>
    <source>
        <strain evidence="7 8">WMS-il1</strain>
    </source>
</reference>
<dbReference type="PANTHER" id="PTHR37984:SF5">
    <property type="entry name" value="PROTEIN NYNRIN-LIKE"/>
    <property type="match status" value="1"/>
</dbReference>
<dbReference type="InterPro" id="IPR036397">
    <property type="entry name" value="RNaseH_sf"/>
</dbReference>
<evidence type="ECO:0000259" key="6">
    <source>
        <dbReference type="PROSITE" id="PS50994"/>
    </source>
</evidence>
<dbReference type="PROSITE" id="PS50994">
    <property type="entry name" value="INTEGRASE"/>
    <property type="match status" value="1"/>
</dbReference>
<dbReference type="InterPro" id="IPR021109">
    <property type="entry name" value="Peptidase_aspartic_dom_sf"/>
</dbReference>
<dbReference type="SUPFAM" id="SSF53098">
    <property type="entry name" value="Ribonuclease H-like"/>
    <property type="match status" value="1"/>
</dbReference>
<dbReference type="Proteomes" id="UP000321570">
    <property type="component" value="Unassembled WGS sequence"/>
</dbReference>
<dbReference type="InterPro" id="IPR055510">
    <property type="entry name" value="DUF7083"/>
</dbReference>
<keyword evidence="1" id="KW-0808">Transferase</keyword>
<dbReference type="AlphaFoldDB" id="A0A564Z9Y7"/>
<evidence type="ECO:0000256" key="3">
    <source>
        <dbReference type="ARBA" id="ARBA00022722"/>
    </source>
</evidence>
<dbReference type="InterPro" id="IPR050951">
    <property type="entry name" value="Retrovirus_Pol_polyprotein"/>
</dbReference>
<dbReference type="InterPro" id="IPR012337">
    <property type="entry name" value="RNaseH-like_sf"/>
</dbReference>
<proteinExistence type="predicted"/>
<feature type="domain" description="Integrase catalytic" evidence="6">
    <location>
        <begin position="263"/>
        <end position="406"/>
    </location>
</feature>
<dbReference type="Gene3D" id="3.30.420.10">
    <property type="entry name" value="Ribonuclease H-like superfamily/Ribonuclease H"/>
    <property type="match status" value="1"/>
</dbReference>
<sequence>MDSIETAKIAAIVRCIMEQMNLSKPDKDQEDYIKNVGEFHYEPVVGETFTTWYARNRGIYENRMARLFNETRINMLLKLSKSDHNLCLAYLLPLSPKDFTFEGTIEKCEKVFGHNISLFNRRFKCLNLTISEGEDIHNGRHIELQVDTGSDITIVSAEAWKSLGLPKLDKAPFKASSASGDAVQLSGATKCEATFKGKSVATVCYVADQDINSSKEEYRRTEDLGQVDGLSRLIENQRAENEEAVIESVSFERDVQHILAESIGNTPISAEWNTKGNGERCCLTIGGKEPHSPRSCTMSTNGNPVNQIIFVVDSYSKWPEVVPLTVVTSGTTIGALDRIFSTHGLPKTLVSGNGTQFTPADFKEFCEQQSIVHIRIPQYHPQSNGQTERSVDTLKRGLKKRKEREL</sequence>
<dbReference type="EMBL" id="CABIJS010000701">
    <property type="protein sequence ID" value="VUZ56321.1"/>
    <property type="molecule type" value="Genomic_DNA"/>
</dbReference>
<keyword evidence="3" id="KW-0540">Nuclease</keyword>
<organism evidence="7 8">
    <name type="scientific">Hymenolepis diminuta</name>
    <name type="common">Rat tapeworm</name>
    <dbReference type="NCBI Taxonomy" id="6216"/>
    <lineage>
        <taxon>Eukaryota</taxon>
        <taxon>Metazoa</taxon>
        <taxon>Spiralia</taxon>
        <taxon>Lophotrochozoa</taxon>
        <taxon>Platyhelminthes</taxon>
        <taxon>Cestoda</taxon>
        <taxon>Eucestoda</taxon>
        <taxon>Cyclophyllidea</taxon>
        <taxon>Hymenolepididae</taxon>
        <taxon>Hymenolepis</taxon>
    </lineage>
</organism>
<evidence type="ECO:0000313" key="8">
    <source>
        <dbReference type="Proteomes" id="UP000321570"/>
    </source>
</evidence>
<dbReference type="InterPro" id="IPR001584">
    <property type="entry name" value="Integrase_cat-core"/>
</dbReference>
<dbReference type="Pfam" id="PF13650">
    <property type="entry name" value="Asp_protease_2"/>
    <property type="match status" value="1"/>
</dbReference>
<dbReference type="Pfam" id="PF23309">
    <property type="entry name" value="DUF7083"/>
    <property type="match status" value="1"/>
</dbReference>
<gene>
    <name evidence="7" type="ORF">WMSIL1_LOCUS13926</name>
</gene>
<dbReference type="Gene3D" id="2.40.70.10">
    <property type="entry name" value="Acid Proteases"/>
    <property type="match status" value="1"/>
</dbReference>
<name>A0A564Z9Y7_HYMDI</name>
<accession>A0A564Z9Y7</accession>
<evidence type="ECO:0000256" key="5">
    <source>
        <dbReference type="SAM" id="MobiDB-lite"/>
    </source>
</evidence>
<evidence type="ECO:0000256" key="1">
    <source>
        <dbReference type="ARBA" id="ARBA00022679"/>
    </source>
</evidence>
<keyword evidence="4" id="KW-0255">Endonuclease</keyword>
<evidence type="ECO:0000256" key="4">
    <source>
        <dbReference type="ARBA" id="ARBA00022759"/>
    </source>
</evidence>
<keyword evidence="2" id="KW-0548">Nucleotidyltransferase</keyword>